<keyword evidence="1" id="KW-1133">Transmembrane helix</keyword>
<sequence>MHHDKWKLRIGGVLLILVGLWNVFGFVMTIEFAKFYLNIIDIENIIITIFMLYLGYILIRYS</sequence>
<feature type="transmembrane region" description="Helical" evidence="1">
    <location>
        <begin position="36"/>
        <end position="59"/>
    </location>
</feature>
<accession>A0A231VKB9</accession>
<name>A0A231VKB9_THETR</name>
<gene>
    <name evidence="2" type="ORF">CE561_04570</name>
</gene>
<dbReference type="Proteomes" id="UP000215301">
    <property type="component" value="Unassembled WGS sequence"/>
</dbReference>
<proteinExistence type="predicted"/>
<dbReference type="AlphaFoldDB" id="A0A231VKB9"/>
<keyword evidence="1" id="KW-0472">Membrane</keyword>
<dbReference type="EMBL" id="NKHD01000012">
    <property type="protein sequence ID" value="OXT08574.1"/>
    <property type="molecule type" value="Genomic_DNA"/>
</dbReference>
<reference evidence="2 3" key="1">
    <citation type="submission" date="2017-06" db="EMBL/GenBank/DDBJ databases">
        <title>Isolation and characterization of a thermophilic and butanogenic Thermoanaerobacterium thermosaccharolyticum M5 capable of efficient degradation of hemicellulose.</title>
        <authorList>
            <person name="Xin F."/>
            <person name="Jiang Y."/>
        </authorList>
    </citation>
    <scope>NUCLEOTIDE SEQUENCE [LARGE SCALE GENOMIC DNA]</scope>
    <source>
        <strain evidence="2 3">M5</strain>
    </source>
</reference>
<protein>
    <submittedName>
        <fullName evidence="2">Uncharacterized protein</fullName>
    </submittedName>
</protein>
<evidence type="ECO:0000313" key="3">
    <source>
        <dbReference type="Proteomes" id="UP000215301"/>
    </source>
</evidence>
<comment type="caution">
    <text evidence="2">The sequence shown here is derived from an EMBL/GenBank/DDBJ whole genome shotgun (WGS) entry which is preliminary data.</text>
</comment>
<evidence type="ECO:0000256" key="1">
    <source>
        <dbReference type="SAM" id="Phobius"/>
    </source>
</evidence>
<feature type="transmembrane region" description="Helical" evidence="1">
    <location>
        <begin position="12"/>
        <end position="30"/>
    </location>
</feature>
<dbReference type="RefSeq" id="WP_094044415.1">
    <property type="nucleotide sequence ID" value="NZ_CP116033.1"/>
</dbReference>
<evidence type="ECO:0000313" key="2">
    <source>
        <dbReference type="EMBL" id="OXT08574.1"/>
    </source>
</evidence>
<keyword evidence="1" id="KW-0812">Transmembrane</keyword>
<organism evidence="2 3">
    <name type="scientific">Thermoanaerobacterium thermosaccharolyticum</name>
    <name type="common">Clostridium thermosaccharolyticum</name>
    <dbReference type="NCBI Taxonomy" id="1517"/>
    <lineage>
        <taxon>Bacteria</taxon>
        <taxon>Bacillati</taxon>
        <taxon>Bacillota</taxon>
        <taxon>Clostridia</taxon>
        <taxon>Thermoanaerobacterales</taxon>
        <taxon>Thermoanaerobacteraceae</taxon>
        <taxon>Thermoanaerobacterium</taxon>
    </lineage>
</organism>